<comment type="caution">
    <text evidence="2">The sequence shown here is derived from an EMBL/GenBank/DDBJ whole genome shotgun (WGS) entry which is preliminary data.</text>
</comment>
<evidence type="ECO:0000259" key="1">
    <source>
        <dbReference type="Pfam" id="PF03822"/>
    </source>
</evidence>
<reference evidence="2" key="1">
    <citation type="submission" date="2022-12" db="EMBL/GenBank/DDBJ databases">
        <title>Draft genome assemblies for two species of Escallonia (Escalloniales).</title>
        <authorList>
            <person name="Chanderbali A."/>
            <person name="Dervinis C."/>
            <person name="Anghel I."/>
            <person name="Soltis D."/>
            <person name="Soltis P."/>
            <person name="Zapata F."/>
        </authorList>
    </citation>
    <scope>NUCLEOTIDE SEQUENCE</scope>
    <source>
        <strain evidence="2">UCBG92.1500</strain>
        <tissue evidence="2">Leaf</tissue>
    </source>
</reference>
<dbReference type="Gene3D" id="3.30.310.80">
    <property type="entry name" value="Kinase associated domain 1, KA1"/>
    <property type="match status" value="1"/>
</dbReference>
<accession>A0AA88UGT7</accession>
<proteinExistence type="predicted"/>
<dbReference type="GO" id="GO:0007165">
    <property type="term" value="P:signal transduction"/>
    <property type="evidence" value="ECO:0007669"/>
    <property type="project" value="InterPro"/>
</dbReference>
<evidence type="ECO:0000313" key="2">
    <source>
        <dbReference type="EMBL" id="KAK2974642.1"/>
    </source>
</evidence>
<gene>
    <name evidence="2" type="ORF">RJ640_020524</name>
</gene>
<evidence type="ECO:0000313" key="3">
    <source>
        <dbReference type="Proteomes" id="UP001187471"/>
    </source>
</evidence>
<dbReference type="AlphaFoldDB" id="A0AA88UGT7"/>
<feature type="domain" description="NAF" evidence="1">
    <location>
        <begin position="90"/>
        <end position="141"/>
    </location>
</feature>
<organism evidence="2 3">
    <name type="scientific">Escallonia rubra</name>
    <dbReference type="NCBI Taxonomy" id="112253"/>
    <lineage>
        <taxon>Eukaryota</taxon>
        <taxon>Viridiplantae</taxon>
        <taxon>Streptophyta</taxon>
        <taxon>Embryophyta</taxon>
        <taxon>Tracheophyta</taxon>
        <taxon>Spermatophyta</taxon>
        <taxon>Magnoliopsida</taxon>
        <taxon>eudicotyledons</taxon>
        <taxon>Gunneridae</taxon>
        <taxon>Pentapetalae</taxon>
        <taxon>asterids</taxon>
        <taxon>campanulids</taxon>
        <taxon>Escalloniales</taxon>
        <taxon>Escalloniaceae</taxon>
        <taxon>Escallonia</taxon>
    </lineage>
</organism>
<dbReference type="EMBL" id="JAVXUO010002290">
    <property type="protein sequence ID" value="KAK2974642.1"/>
    <property type="molecule type" value="Genomic_DNA"/>
</dbReference>
<sequence length="155" mass="17638">MAASRDIKEPIELVPRVTVVSSGYYVYRSGGKRRRGSGENAWWREEEEKEEATEKWEHGLKVLPATHLKDLFGFGGVRTKGVYQVDREGLVTKSTQFDMSSLFEENKREENEEIRFATARPASCVISKLEEVAKAVKFGVRLQRLENGGRGNWAD</sequence>
<dbReference type="InterPro" id="IPR004041">
    <property type="entry name" value="NAF_dom"/>
</dbReference>
<keyword evidence="3" id="KW-1185">Reference proteome</keyword>
<protein>
    <recommendedName>
        <fullName evidence="1">NAF domain-containing protein</fullName>
    </recommendedName>
</protein>
<dbReference type="Proteomes" id="UP001187471">
    <property type="component" value="Unassembled WGS sequence"/>
</dbReference>
<dbReference type="Pfam" id="PF03822">
    <property type="entry name" value="NAF"/>
    <property type="match status" value="1"/>
</dbReference>
<name>A0AA88UGT7_9ASTE</name>